<dbReference type="InterPro" id="IPR001810">
    <property type="entry name" value="F-box_dom"/>
</dbReference>
<dbReference type="EMBL" id="JBBNAF010000002">
    <property type="protein sequence ID" value="KAK9162513.1"/>
    <property type="molecule type" value="Genomic_DNA"/>
</dbReference>
<dbReference type="PANTHER" id="PTHR13318">
    <property type="entry name" value="PARTNER OF PAIRED, ISOFORM B-RELATED"/>
    <property type="match status" value="1"/>
</dbReference>
<evidence type="ECO:0008006" key="5">
    <source>
        <dbReference type="Google" id="ProtNLM"/>
    </source>
</evidence>
<comment type="caution">
    <text evidence="3">The sequence shown here is derived from an EMBL/GenBank/DDBJ whole genome shotgun (WGS) entry which is preliminary data.</text>
</comment>
<dbReference type="GO" id="GO:0019005">
    <property type="term" value="C:SCF ubiquitin ligase complex"/>
    <property type="evidence" value="ECO:0007669"/>
    <property type="project" value="TreeGrafter"/>
</dbReference>
<dbReference type="Proteomes" id="UP001420932">
    <property type="component" value="Unassembled WGS sequence"/>
</dbReference>
<dbReference type="Pfam" id="PF00646">
    <property type="entry name" value="F-box"/>
    <property type="match status" value="1"/>
</dbReference>
<evidence type="ECO:0000259" key="2">
    <source>
        <dbReference type="Pfam" id="PF25372"/>
    </source>
</evidence>
<accession>A0AAP0L2M7</accession>
<dbReference type="AlphaFoldDB" id="A0AAP0L2M7"/>
<dbReference type="Pfam" id="PF25372">
    <property type="entry name" value="DUF7885"/>
    <property type="match status" value="1"/>
</dbReference>
<dbReference type="Gene3D" id="3.80.10.10">
    <property type="entry name" value="Ribonuclease Inhibitor"/>
    <property type="match status" value="1"/>
</dbReference>
<dbReference type="SMART" id="SM00367">
    <property type="entry name" value="LRR_CC"/>
    <property type="match status" value="9"/>
</dbReference>
<dbReference type="Gene3D" id="1.20.1280.50">
    <property type="match status" value="1"/>
</dbReference>
<dbReference type="PANTHER" id="PTHR13318:SF258">
    <property type="entry name" value="F-BOX PROTEIN SKP2A"/>
    <property type="match status" value="1"/>
</dbReference>
<name>A0AAP0L2M7_9MAGN</name>
<dbReference type="GO" id="GO:0031146">
    <property type="term" value="P:SCF-dependent proteasomal ubiquitin-dependent protein catabolic process"/>
    <property type="evidence" value="ECO:0007669"/>
    <property type="project" value="TreeGrafter"/>
</dbReference>
<evidence type="ECO:0000313" key="4">
    <source>
        <dbReference type="Proteomes" id="UP001420932"/>
    </source>
</evidence>
<dbReference type="InterPro" id="IPR057207">
    <property type="entry name" value="FBXL15_LRR"/>
</dbReference>
<evidence type="ECO:0000259" key="1">
    <source>
        <dbReference type="Pfam" id="PF00646"/>
    </source>
</evidence>
<feature type="domain" description="F-box" evidence="1">
    <location>
        <begin position="34"/>
        <end position="68"/>
    </location>
</feature>
<dbReference type="InterPro" id="IPR032675">
    <property type="entry name" value="LRR_dom_sf"/>
</dbReference>
<reference evidence="3 4" key="1">
    <citation type="submission" date="2024-01" db="EMBL/GenBank/DDBJ databases">
        <title>Genome assemblies of Stephania.</title>
        <authorList>
            <person name="Yang L."/>
        </authorList>
    </citation>
    <scope>NUCLEOTIDE SEQUENCE [LARGE SCALE GENOMIC DNA]</scope>
    <source>
        <strain evidence="3">YNDBR</strain>
        <tissue evidence="3">Leaf</tissue>
    </source>
</reference>
<evidence type="ECO:0000313" key="3">
    <source>
        <dbReference type="EMBL" id="KAK9162513.1"/>
    </source>
</evidence>
<feature type="domain" description="F-box/LRR-repeat protein 15-like leucin rich repeat" evidence="2">
    <location>
        <begin position="107"/>
        <end position="335"/>
    </location>
</feature>
<dbReference type="SUPFAM" id="SSF81383">
    <property type="entry name" value="F-box domain"/>
    <property type="match status" value="1"/>
</dbReference>
<proteinExistence type="predicted"/>
<gene>
    <name evidence="3" type="ORF">Syun_003415</name>
</gene>
<sequence>MIGEASKTDKLEFSFEQLVLGGLVGGDRIKNMGWKDLPMELLLRIVSLVDGRTAIVASGVCTGWREAICLGLARLSLSWCKKNMNNLVLAFAPKFTKLQVLSLRQTIPQLEDKAVESVANYCPELLDLDLSKSFKLTDRSLYALAHGCQRLTKLNISGCTAFNDVALSYLTGFCRNLRSLNLCGCTKAASDRALTAIAHNCHRLQYLNLGWCEFVGDAGVMSLSRRCPDLRELDLCGCSLITDDSIVALAEGCLYLRSLDLYQCHNITDIAMYSLANRRMKSKRDLWKPVGSRYDEGLVNLNLGQCTGLTAQAVQAVCDSFPSLHTCLRQSLTISGCLNLVSVHCECTTGSPIL</sequence>
<dbReference type="InterPro" id="IPR006553">
    <property type="entry name" value="Leu-rich_rpt_Cys-con_subtyp"/>
</dbReference>
<dbReference type="SUPFAM" id="SSF52047">
    <property type="entry name" value="RNI-like"/>
    <property type="match status" value="1"/>
</dbReference>
<protein>
    <recommendedName>
        <fullName evidence="5">F-box domain-containing protein</fullName>
    </recommendedName>
</protein>
<dbReference type="InterPro" id="IPR036047">
    <property type="entry name" value="F-box-like_dom_sf"/>
</dbReference>
<organism evidence="3 4">
    <name type="scientific">Stephania yunnanensis</name>
    <dbReference type="NCBI Taxonomy" id="152371"/>
    <lineage>
        <taxon>Eukaryota</taxon>
        <taxon>Viridiplantae</taxon>
        <taxon>Streptophyta</taxon>
        <taxon>Embryophyta</taxon>
        <taxon>Tracheophyta</taxon>
        <taxon>Spermatophyta</taxon>
        <taxon>Magnoliopsida</taxon>
        <taxon>Ranunculales</taxon>
        <taxon>Menispermaceae</taxon>
        <taxon>Menispermoideae</taxon>
        <taxon>Cissampelideae</taxon>
        <taxon>Stephania</taxon>
    </lineage>
</organism>
<dbReference type="CDD" id="cd22161">
    <property type="entry name" value="F-box_AtSKP2-like"/>
    <property type="match status" value="1"/>
</dbReference>
<keyword evidence="4" id="KW-1185">Reference proteome</keyword>